<dbReference type="EMBL" id="PGCJ01000792">
    <property type="protein sequence ID" value="PLW20734.1"/>
    <property type="molecule type" value="Genomic_DNA"/>
</dbReference>
<feature type="region of interest" description="Disordered" evidence="1">
    <location>
        <begin position="488"/>
        <end position="520"/>
    </location>
</feature>
<evidence type="ECO:0000313" key="3">
    <source>
        <dbReference type="EMBL" id="PLW17028.1"/>
    </source>
</evidence>
<name>A0A2N5SUU8_9BASI</name>
<dbReference type="STRING" id="200324.A0A2N5SUU8"/>
<sequence length="632" mass="65430">MGISARPLNSRRVLIIPSQHQSSTLSRQAIVLQISSPSEQLLELAQSSPIHTEISSQPCLSGSCNVGNQSHSFNTQLLSRRNYDSDSPELSFSTPSHDGAAIKTRKTHKHKKTRKTRKTRVVKKPLHTAHKGIAHKHIHSIAHHSDHQHKHVQQPLSSAAINHSSATQVTTNPTVPVDAGVTLSTPQTDEQKPASPKASTPQSTTLATAQDSTAESTTSPNVGASALQSSQPEAVTKQTTNDSSAQESTPKATSPPPSQDSTSPKTALSPVQPSEAPAAEVKSPSSQGSTPASAASTAASLNNGNAPVSATAVGSNGNVNISLPQQASSPSLLPLTNASTSLHNATTSTNGTLSGVKTNFNGLTSGSTLSNVSKASPSTNHTGAALGGLFGILAFFALAASVAIIISRRCRARKGTKGSAEPTHGAGNNQSTMSEVLSGNRVMTLNTSSNGFSETSDGPIMSPVDPVTRFSLGGFGLLKQLETITENLNRSPKVASPGGGSSDGEPTERMADTPTSAEYPRRPFSISQLKTDMKVDAAESPSVSPLLFRSDSDDSVGTPIGFGGTLSQSQILDHAHRASAGTDASSVTGVTTTSSGYIETVRFEDSGDVSHGNSTKADSEQAWWGTGQAVTK</sequence>
<keyword evidence="2" id="KW-0812">Transmembrane</keyword>
<dbReference type="AlphaFoldDB" id="A0A2N5SUU8"/>
<feature type="compositionally biased region" description="Basic residues" evidence="1">
    <location>
        <begin position="103"/>
        <end position="129"/>
    </location>
</feature>
<comment type="caution">
    <text evidence="3">The sequence shown here is derived from an EMBL/GenBank/DDBJ whole genome shotgun (WGS) entry which is preliminary data.</text>
</comment>
<dbReference type="Proteomes" id="UP000235388">
    <property type="component" value="Unassembled WGS sequence"/>
</dbReference>
<reference evidence="6 7" key="1">
    <citation type="submission" date="2017-11" db="EMBL/GenBank/DDBJ databases">
        <title>De novo assembly and phasing of dikaryotic genomes from two isolates of Puccinia coronata f. sp. avenae, the causal agent of oat crown rust.</title>
        <authorList>
            <person name="Miller M.E."/>
            <person name="Zhang Y."/>
            <person name="Omidvar V."/>
            <person name="Sperschneider J."/>
            <person name="Schwessinger B."/>
            <person name="Raley C."/>
            <person name="Palmer J.M."/>
            <person name="Garnica D."/>
            <person name="Upadhyaya N."/>
            <person name="Rathjen J."/>
            <person name="Taylor J.M."/>
            <person name="Park R.F."/>
            <person name="Dodds P.N."/>
            <person name="Hirsch C.D."/>
            <person name="Kianian S.F."/>
            <person name="Figueroa M."/>
        </authorList>
    </citation>
    <scope>NUCLEOTIDE SEQUENCE [LARGE SCALE GENOMIC DNA]</scope>
    <source>
        <strain evidence="4">12NC29</strain>
        <strain evidence="3">12SD80</strain>
    </source>
</reference>
<keyword evidence="6" id="KW-1185">Reference proteome</keyword>
<gene>
    <name evidence="4" type="ORF">PCANC_09307</name>
    <name evidence="5" type="ORF">PCASD_07180</name>
    <name evidence="3" type="ORF">PCASD_19352</name>
</gene>
<feature type="region of interest" description="Disordered" evidence="1">
    <location>
        <begin position="164"/>
        <end position="300"/>
    </location>
</feature>
<dbReference type="Proteomes" id="UP000235392">
    <property type="component" value="Unassembled WGS sequence"/>
</dbReference>
<keyword evidence="2" id="KW-1133">Transmembrane helix</keyword>
<evidence type="ECO:0000313" key="5">
    <source>
        <dbReference type="EMBL" id="PLW41426.1"/>
    </source>
</evidence>
<dbReference type="EMBL" id="PGCI01000759">
    <property type="protein sequence ID" value="PLW17028.1"/>
    <property type="molecule type" value="Genomic_DNA"/>
</dbReference>
<organism evidence="3 7">
    <name type="scientific">Puccinia coronata f. sp. avenae</name>
    <dbReference type="NCBI Taxonomy" id="200324"/>
    <lineage>
        <taxon>Eukaryota</taxon>
        <taxon>Fungi</taxon>
        <taxon>Dikarya</taxon>
        <taxon>Basidiomycota</taxon>
        <taxon>Pucciniomycotina</taxon>
        <taxon>Pucciniomycetes</taxon>
        <taxon>Pucciniales</taxon>
        <taxon>Pucciniaceae</taxon>
        <taxon>Puccinia</taxon>
    </lineage>
</organism>
<keyword evidence="2" id="KW-0472">Membrane</keyword>
<feature type="region of interest" description="Disordered" evidence="1">
    <location>
        <begin position="84"/>
        <end position="129"/>
    </location>
</feature>
<evidence type="ECO:0000313" key="7">
    <source>
        <dbReference type="Proteomes" id="UP000235392"/>
    </source>
</evidence>
<dbReference type="OrthoDB" id="2512234at2759"/>
<accession>A0A2N5SUU8</accession>
<feature type="transmembrane region" description="Helical" evidence="2">
    <location>
        <begin position="384"/>
        <end position="406"/>
    </location>
</feature>
<feature type="region of interest" description="Disordered" evidence="1">
    <location>
        <begin position="604"/>
        <end position="632"/>
    </location>
</feature>
<feature type="compositionally biased region" description="Low complexity" evidence="1">
    <location>
        <begin position="283"/>
        <end position="300"/>
    </location>
</feature>
<dbReference type="EMBL" id="PGCI01000089">
    <property type="protein sequence ID" value="PLW41426.1"/>
    <property type="molecule type" value="Genomic_DNA"/>
</dbReference>
<evidence type="ECO:0000313" key="6">
    <source>
        <dbReference type="Proteomes" id="UP000235388"/>
    </source>
</evidence>
<feature type="compositionally biased region" description="Polar residues" evidence="1">
    <location>
        <begin position="197"/>
        <end position="252"/>
    </location>
</feature>
<protein>
    <submittedName>
        <fullName evidence="3">Uncharacterized protein</fullName>
    </submittedName>
</protein>
<feature type="compositionally biased region" description="Polar residues" evidence="1">
    <location>
        <begin position="164"/>
        <end position="174"/>
    </location>
</feature>
<evidence type="ECO:0000256" key="1">
    <source>
        <dbReference type="SAM" id="MobiDB-lite"/>
    </source>
</evidence>
<evidence type="ECO:0000256" key="2">
    <source>
        <dbReference type="SAM" id="Phobius"/>
    </source>
</evidence>
<proteinExistence type="predicted"/>
<evidence type="ECO:0000313" key="4">
    <source>
        <dbReference type="EMBL" id="PLW20734.1"/>
    </source>
</evidence>